<name>A0A238WTX0_9RHOB</name>
<keyword evidence="4" id="KW-1185">Reference proteome</keyword>
<dbReference type="Gene3D" id="3.30.750.140">
    <property type="match status" value="1"/>
</dbReference>
<dbReference type="Pfam" id="PF02120">
    <property type="entry name" value="Flg_hook"/>
    <property type="match status" value="1"/>
</dbReference>
<accession>A0A238WTX0</accession>
<feature type="domain" description="Flagellar hook-length control protein-like C-terminal" evidence="2">
    <location>
        <begin position="479"/>
        <end position="545"/>
    </location>
</feature>
<protein>
    <submittedName>
        <fullName evidence="3">Flagellar hook-length control protein FliK</fullName>
    </submittedName>
</protein>
<evidence type="ECO:0000313" key="3">
    <source>
        <dbReference type="EMBL" id="SNR49945.1"/>
    </source>
</evidence>
<feature type="region of interest" description="Disordered" evidence="1">
    <location>
        <begin position="542"/>
        <end position="589"/>
    </location>
</feature>
<keyword evidence="3" id="KW-0969">Cilium</keyword>
<dbReference type="EMBL" id="FZNN01000007">
    <property type="protein sequence ID" value="SNR49945.1"/>
    <property type="molecule type" value="Genomic_DNA"/>
</dbReference>
<evidence type="ECO:0000313" key="4">
    <source>
        <dbReference type="Proteomes" id="UP000198417"/>
    </source>
</evidence>
<keyword evidence="3" id="KW-0282">Flagellum</keyword>
<feature type="compositionally biased region" description="Low complexity" evidence="1">
    <location>
        <begin position="559"/>
        <end position="571"/>
    </location>
</feature>
<dbReference type="OrthoDB" id="7203912at2"/>
<feature type="compositionally biased region" description="Polar residues" evidence="1">
    <location>
        <begin position="209"/>
        <end position="223"/>
    </location>
</feature>
<reference evidence="3 4" key="1">
    <citation type="submission" date="2017-06" db="EMBL/GenBank/DDBJ databases">
        <authorList>
            <person name="Kim H.J."/>
            <person name="Triplett B.A."/>
        </authorList>
    </citation>
    <scope>NUCLEOTIDE SEQUENCE [LARGE SCALE GENOMIC DNA]</scope>
    <source>
        <strain evidence="3 4">DSM 29052</strain>
    </source>
</reference>
<dbReference type="CDD" id="cd17470">
    <property type="entry name" value="T3SS_Flik_C"/>
    <property type="match status" value="1"/>
</dbReference>
<evidence type="ECO:0000256" key="1">
    <source>
        <dbReference type="SAM" id="MobiDB-lite"/>
    </source>
</evidence>
<keyword evidence="3" id="KW-0966">Cell projection</keyword>
<dbReference type="AlphaFoldDB" id="A0A238WTX0"/>
<dbReference type="Proteomes" id="UP000198417">
    <property type="component" value="Unassembled WGS sequence"/>
</dbReference>
<feature type="region of interest" description="Disordered" evidence="1">
    <location>
        <begin position="1"/>
        <end position="283"/>
    </location>
</feature>
<feature type="compositionally biased region" description="Polar residues" evidence="1">
    <location>
        <begin position="230"/>
        <end position="283"/>
    </location>
</feature>
<gene>
    <name evidence="3" type="ORF">SAMN06265370_107113</name>
</gene>
<proteinExistence type="predicted"/>
<evidence type="ECO:0000259" key="2">
    <source>
        <dbReference type="Pfam" id="PF02120"/>
    </source>
</evidence>
<feature type="region of interest" description="Disordered" evidence="1">
    <location>
        <begin position="312"/>
        <end position="344"/>
    </location>
</feature>
<feature type="compositionally biased region" description="Polar residues" evidence="1">
    <location>
        <begin position="149"/>
        <end position="173"/>
    </location>
</feature>
<sequence length="589" mass="60835">MIPNLTPIPFKNPTTVAQASAEPSPATKRFSSLFAAMGREGQSDRDARSDSGLPQGGVRETEESTDSSSVTEAEALAADTGINADLAEEEGRTVRIPYLSAKSPLGHAEDIGAEDSVEEALVPPLGKASRGTGIAESNLSAMDPRKQAPENQKTQRFNLMSNQPVGTASNHSPGSDPKSGLKTGLPAEPAAAVVGAPPGIPAAGRPGGSQATSEDAVQPSTASRIAPGTMAQSGQAALGTNASSSAIRAQSGQTAVQTDAPTTPNNSAGLHEMPSSSRASENRTDITLQPATAMTDAEKAAMAIAFKTSLQRTQRSPAGASMPVATAAQRAEQQSGQTIPTGQRIIPEGSVGEVAPILAATGQLSSPSARFIRSSARDESFAHARSVTTDTTAATPQSVKTAAPVPVQSVSVPFSAEVLTGDTAESEELAPLPPLFGDARSQAQASQMPGVIQPIRGDHGASAMRQMIEVTGQLKDGPVDLRLNPEELGRVRMHMVSSENGIVMHITSERPETLDLLRRHIDQLHRELTDLGYTSVDFTFGQQGYETGTGDAPNGGTESSRSAPSGSSEQSAPLPTPLSVASDGLDIRL</sequence>
<feature type="compositionally biased region" description="Low complexity" evidence="1">
    <location>
        <begin position="184"/>
        <end position="204"/>
    </location>
</feature>
<dbReference type="InterPro" id="IPR021136">
    <property type="entry name" value="Flagellar_hook_control-like_C"/>
</dbReference>
<dbReference type="InterPro" id="IPR038610">
    <property type="entry name" value="FliK-like_C_sf"/>
</dbReference>
<organism evidence="3 4">
    <name type="scientific">Puniceibacterium sediminis</name>
    <dbReference type="NCBI Taxonomy" id="1608407"/>
    <lineage>
        <taxon>Bacteria</taxon>
        <taxon>Pseudomonadati</taxon>
        <taxon>Pseudomonadota</taxon>
        <taxon>Alphaproteobacteria</taxon>
        <taxon>Rhodobacterales</taxon>
        <taxon>Paracoccaceae</taxon>
        <taxon>Puniceibacterium</taxon>
    </lineage>
</organism>
<feature type="compositionally biased region" description="Polar residues" evidence="1">
    <location>
        <begin position="331"/>
        <end position="341"/>
    </location>
</feature>